<evidence type="ECO:0000313" key="3">
    <source>
        <dbReference type="Proteomes" id="UP000196594"/>
    </source>
</evidence>
<gene>
    <name evidence="2" type="ORF">CBM15_12125</name>
</gene>
<proteinExistence type="predicted"/>
<keyword evidence="2" id="KW-0378">Hydrolase</keyword>
<evidence type="ECO:0000313" key="2">
    <source>
        <dbReference type="EMBL" id="OUZ38494.1"/>
    </source>
</evidence>
<name>A0ABX3ZFK5_9BACL</name>
<reference evidence="2 3" key="1">
    <citation type="journal article" date="2017" name="Int. J. Syst. Evol. Microbiol.">
        <title>Solibacillus kalamii sp. nov., isolated from a high-efficiency particulate arrestance filter system used in the International Space Station.</title>
        <authorList>
            <person name="Checinska Sielaff A."/>
            <person name="Kumar R.M."/>
            <person name="Pal D."/>
            <person name="Mayilraj S."/>
            <person name="Venkateswaran K."/>
        </authorList>
    </citation>
    <scope>NUCLEOTIDE SEQUENCE [LARGE SCALE GENOMIC DNA]</scope>
    <source>
        <strain evidence="2 3">ISSFR-015</strain>
    </source>
</reference>
<accession>A0ABX3ZFK5</accession>
<dbReference type="GO" id="GO:0008233">
    <property type="term" value="F:peptidase activity"/>
    <property type="evidence" value="ECO:0007669"/>
    <property type="project" value="UniProtKB-KW"/>
</dbReference>
<evidence type="ECO:0000256" key="1">
    <source>
        <dbReference type="SAM" id="Coils"/>
    </source>
</evidence>
<keyword evidence="3" id="KW-1185">Reference proteome</keyword>
<organism evidence="2 3">
    <name type="scientific">Solibacillus kalamii</name>
    <dbReference type="NCBI Taxonomy" id="1748298"/>
    <lineage>
        <taxon>Bacteria</taxon>
        <taxon>Bacillati</taxon>
        <taxon>Bacillota</taxon>
        <taxon>Bacilli</taxon>
        <taxon>Bacillales</taxon>
        <taxon>Caryophanaceae</taxon>
        <taxon>Solibacillus</taxon>
    </lineage>
</organism>
<feature type="coiled-coil region" evidence="1">
    <location>
        <begin position="3"/>
        <end position="30"/>
    </location>
</feature>
<keyword evidence="1" id="KW-0175">Coiled coil</keyword>
<keyword evidence="2" id="KW-0645">Protease</keyword>
<sequence length="55" mass="6559">MKVGKIEEEINQLKTHLAVLEKSLKEIQQNCDHHFKGNQYHEKCIKCNKVNVLYY</sequence>
<dbReference type="GO" id="GO:0006508">
    <property type="term" value="P:proteolysis"/>
    <property type="evidence" value="ECO:0007669"/>
    <property type="project" value="UniProtKB-KW"/>
</dbReference>
<dbReference type="EMBL" id="NHNT01000008">
    <property type="protein sequence ID" value="OUZ38494.1"/>
    <property type="molecule type" value="Genomic_DNA"/>
</dbReference>
<protein>
    <submittedName>
        <fullName evidence="2">Serine protease</fullName>
    </submittedName>
</protein>
<dbReference type="RefSeq" id="WP_065216839.1">
    <property type="nucleotide sequence ID" value="NZ_JAFBEY010000006.1"/>
</dbReference>
<dbReference type="Proteomes" id="UP000196594">
    <property type="component" value="Unassembled WGS sequence"/>
</dbReference>
<comment type="caution">
    <text evidence="2">The sequence shown here is derived from an EMBL/GenBank/DDBJ whole genome shotgun (WGS) entry which is preliminary data.</text>
</comment>